<evidence type="ECO:0000313" key="2">
    <source>
        <dbReference type="Proteomes" id="UP000054843"/>
    </source>
</evidence>
<sequence>MWSIVCRHNWRKRRLRHNRLNKKADKSHIEFYELLQLLISEQGVMDTMIQKLLSGNATIDDLRWLYNVYAEKQEVVAQFTDECNNGTVAPRSSKISLSFYVHNA</sequence>
<proteinExistence type="predicted"/>
<comment type="caution">
    <text evidence="1">The sequence shown here is derived from an EMBL/GenBank/DDBJ whole genome shotgun (WGS) entry which is preliminary data.</text>
</comment>
<gene>
    <name evidence="1" type="ORF">T10_8750</name>
</gene>
<organism evidence="1 2">
    <name type="scientific">Trichinella papuae</name>
    <dbReference type="NCBI Taxonomy" id="268474"/>
    <lineage>
        <taxon>Eukaryota</taxon>
        <taxon>Metazoa</taxon>
        <taxon>Ecdysozoa</taxon>
        <taxon>Nematoda</taxon>
        <taxon>Enoplea</taxon>
        <taxon>Dorylaimia</taxon>
        <taxon>Trichinellida</taxon>
        <taxon>Trichinellidae</taxon>
        <taxon>Trichinella</taxon>
    </lineage>
</organism>
<reference evidence="1 2" key="1">
    <citation type="submission" date="2015-01" db="EMBL/GenBank/DDBJ databases">
        <title>Evolution of Trichinella species and genotypes.</title>
        <authorList>
            <person name="Korhonen P.K."/>
            <person name="Edoardo P."/>
            <person name="Giuseppe L.R."/>
            <person name="Gasser R.B."/>
        </authorList>
    </citation>
    <scope>NUCLEOTIDE SEQUENCE [LARGE SCALE GENOMIC DNA]</scope>
    <source>
        <strain evidence="1">ISS1980</strain>
    </source>
</reference>
<dbReference type="AlphaFoldDB" id="A0A0V1N3D6"/>
<evidence type="ECO:0000313" key="1">
    <source>
        <dbReference type="EMBL" id="KRZ78566.1"/>
    </source>
</evidence>
<name>A0A0V1N3D6_9BILA</name>
<keyword evidence="2" id="KW-1185">Reference proteome</keyword>
<dbReference type="Proteomes" id="UP000054843">
    <property type="component" value="Unassembled WGS sequence"/>
</dbReference>
<accession>A0A0V1N3D6</accession>
<protein>
    <submittedName>
        <fullName evidence="1">Uncharacterized protein</fullName>
    </submittedName>
</protein>
<dbReference type="EMBL" id="JYDO01000012">
    <property type="protein sequence ID" value="KRZ78566.1"/>
    <property type="molecule type" value="Genomic_DNA"/>
</dbReference>